<feature type="domain" description="Helix-turn-helix type 11" evidence="2">
    <location>
        <begin position="29"/>
        <end position="82"/>
    </location>
</feature>
<evidence type="ECO:0000313" key="4">
    <source>
        <dbReference type="EMBL" id="HHI88392.1"/>
    </source>
</evidence>
<dbReference type="SUPFAM" id="SSF46785">
    <property type="entry name" value="Winged helix' DNA-binding domain"/>
    <property type="match status" value="1"/>
</dbReference>
<proteinExistence type="predicted"/>
<evidence type="ECO:0000259" key="2">
    <source>
        <dbReference type="Pfam" id="PF08279"/>
    </source>
</evidence>
<reference evidence="4" key="1">
    <citation type="journal article" date="2020" name="mSystems">
        <title>Genome- and Community-Level Interaction Insights into Carbon Utilization and Element Cycling Functions of Hydrothermarchaeota in Hydrothermal Sediment.</title>
        <authorList>
            <person name="Zhou Z."/>
            <person name="Liu Y."/>
            <person name="Xu W."/>
            <person name="Pan J."/>
            <person name="Luo Z.H."/>
            <person name="Li M."/>
        </authorList>
    </citation>
    <scope>NUCLEOTIDE SEQUENCE [LARGE SCALE GENOMIC DNA]</scope>
    <source>
        <strain evidence="4">HyVt-538</strain>
    </source>
</reference>
<accession>A0A7V5NW55</accession>
<dbReference type="InterPro" id="IPR036390">
    <property type="entry name" value="WH_DNA-bd_sf"/>
</dbReference>
<dbReference type="Pfam" id="PF08279">
    <property type="entry name" value="HTH_11"/>
    <property type="match status" value="1"/>
</dbReference>
<dbReference type="PROSITE" id="PS52050">
    <property type="entry name" value="WYL"/>
    <property type="match status" value="1"/>
</dbReference>
<comment type="caution">
    <text evidence="4">The sequence shown here is derived from an EMBL/GenBank/DDBJ whole genome shotgun (WGS) entry which is preliminary data.</text>
</comment>
<dbReference type="Proteomes" id="UP000885806">
    <property type="component" value="Unassembled WGS sequence"/>
</dbReference>
<feature type="domain" description="WYL" evidence="3">
    <location>
        <begin position="157"/>
        <end position="223"/>
    </location>
</feature>
<sequence>MSDFSFTNASNTPILTAVCQEGLMKKTERLFRIIDRLRGHKAAVTAEQLANELGVTERTIYRDMKSLQDQAIPVEGEAGVGYMLGAGFDAPPMHFDRDELDALVMGLRLVGREADPILRGAALSALEKIRAVSREPLEPEDTALFVPDFGAHEHLHMLSVMRLAIRHATIMELQYEALSGAVTERVVKPLALVFFPNAHLLAAWCTLRQDFRNFRVDRIISARDTGGNFTGEKKNLLRRYKQKVHEESPQYKPHASPDKPVLGTA</sequence>
<organism evidence="4">
    <name type="scientific">Hellea balneolensis</name>
    <dbReference type="NCBI Taxonomy" id="287478"/>
    <lineage>
        <taxon>Bacteria</taxon>
        <taxon>Pseudomonadati</taxon>
        <taxon>Pseudomonadota</taxon>
        <taxon>Alphaproteobacteria</taxon>
        <taxon>Maricaulales</taxon>
        <taxon>Robiginitomaculaceae</taxon>
        <taxon>Hellea</taxon>
    </lineage>
</organism>
<protein>
    <submittedName>
        <fullName evidence="4">YafY family transcriptional regulator</fullName>
    </submittedName>
</protein>
<dbReference type="PANTHER" id="PTHR34580">
    <property type="match status" value="1"/>
</dbReference>
<name>A0A7V5NW55_9PROT</name>
<dbReference type="PANTHER" id="PTHR34580:SF3">
    <property type="entry name" value="PROTEIN PAFB"/>
    <property type="match status" value="1"/>
</dbReference>
<feature type="region of interest" description="Disordered" evidence="1">
    <location>
        <begin position="242"/>
        <end position="265"/>
    </location>
</feature>
<evidence type="ECO:0000256" key="1">
    <source>
        <dbReference type="SAM" id="MobiDB-lite"/>
    </source>
</evidence>
<evidence type="ECO:0000259" key="3">
    <source>
        <dbReference type="Pfam" id="PF13280"/>
    </source>
</evidence>
<dbReference type="EMBL" id="DROP01000028">
    <property type="protein sequence ID" value="HHI88392.1"/>
    <property type="molecule type" value="Genomic_DNA"/>
</dbReference>
<dbReference type="InterPro" id="IPR051534">
    <property type="entry name" value="CBASS_pafABC_assoc_protein"/>
</dbReference>
<dbReference type="Pfam" id="PF13280">
    <property type="entry name" value="WYL"/>
    <property type="match status" value="1"/>
</dbReference>
<dbReference type="AlphaFoldDB" id="A0A7V5NW55"/>
<gene>
    <name evidence="4" type="ORF">ENK01_00430</name>
</gene>
<dbReference type="InterPro" id="IPR013196">
    <property type="entry name" value="HTH_11"/>
</dbReference>
<dbReference type="InterPro" id="IPR026881">
    <property type="entry name" value="WYL_dom"/>
</dbReference>
<dbReference type="Gene3D" id="1.10.10.10">
    <property type="entry name" value="Winged helix-like DNA-binding domain superfamily/Winged helix DNA-binding domain"/>
    <property type="match status" value="1"/>
</dbReference>
<dbReference type="InterPro" id="IPR036388">
    <property type="entry name" value="WH-like_DNA-bd_sf"/>
</dbReference>